<comment type="caution">
    <text evidence="1">The sequence shown here is derived from an EMBL/GenBank/DDBJ whole genome shotgun (WGS) entry which is preliminary data.</text>
</comment>
<dbReference type="SMART" id="SM00754">
    <property type="entry name" value="CHRD"/>
    <property type="match status" value="2"/>
</dbReference>
<proteinExistence type="predicted"/>
<protein>
    <submittedName>
        <fullName evidence="1">CHRD domain-containing protein</fullName>
    </submittedName>
</protein>
<evidence type="ECO:0000313" key="2">
    <source>
        <dbReference type="Proteomes" id="UP000281028"/>
    </source>
</evidence>
<sequence>MKNRYFAAFSVLAAGCLSFSSCSNNDDNNEFPQVVWSIPLSPKLENPAPAGRTETGLLTMQLYANNRLTYSFKVNSLAADDQLTMAHFHAGDPVTNGPVILPFPAFTGAGASGELVLRQSLSDSLKNQQNDIYFNVHSTKVPTGLVRGTVNSDIAFAADVAMKGSNEVPPVPTLATGLALLRLTTTRKLYSRVTVTNPPVGDALTMAHVHKGAAGTNGAVLIPLCASAADFGISKMTQLDAATSTSLVTDPVYTNVHSNAFPAGLIRGQIR</sequence>
<dbReference type="PROSITE" id="PS51257">
    <property type="entry name" value="PROKAR_LIPOPROTEIN"/>
    <property type="match status" value="1"/>
</dbReference>
<gene>
    <name evidence="1" type="ORF">ECE50_005865</name>
</gene>
<name>A0A433WM74_9BACT</name>
<dbReference type="Proteomes" id="UP000281028">
    <property type="component" value="Unassembled WGS sequence"/>
</dbReference>
<dbReference type="AlphaFoldDB" id="A0A433WM74"/>
<dbReference type="Pfam" id="PF07452">
    <property type="entry name" value="CHRD"/>
    <property type="match status" value="2"/>
</dbReference>
<keyword evidence="2" id="KW-1185">Reference proteome</keyword>
<evidence type="ECO:0000313" key="1">
    <source>
        <dbReference type="EMBL" id="NSL86344.1"/>
    </source>
</evidence>
<dbReference type="EMBL" id="RIAR02000001">
    <property type="protein sequence ID" value="NSL86344.1"/>
    <property type="molecule type" value="Genomic_DNA"/>
</dbReference>
<reference evidence="1" key="1">
    <citation type="submission" date="2020-05" db="EMBL/GenBank/DDBJ databases">
        <title>Chitinophaga laudate sp. nov., isolated from a tropical peat swamp.</title>
        <authorList>
            <person name="Goh C.B.S."/>
            <person name="Lee M.S."/>
            <person name="Parimannan S."/>
            <person name="Pasbakhsh P."/>
            <person name="Yule C.M."/>
            <person name="Rajandas H."/>
            <person name="Loke S."/>
            <person name="Croft L."/>
            <person name="Tan J.B.L."/>
        </authorList>
    </citation>
    <scope>NUCLEOTIDE SEQUENCE</scope>
    <source>
        <strain evidence="1">Mgbs1</strain>
    </source>
</reference>
<dbReference type="InterPro" id="IPR010895">
    <property type="entry name" value="CHRD"/>
</dbReference>
<organism evidence="1 2">
    <name type="scientific">Chitinophaga solisilvae</name>
    <dbReference type="NCBI Taxonomy" id="1233460"/>
    <lineage>
        <taxon>Bacteria</taxon>
        <taxon>Pseudomonadati</taxon>
        <taxon>Bacteroidota</taxon>
        <taxon>Chitinophagia</taxon>
        <taxon>Chitinophagales</taxon>
        <taxon>Chitinophagaceae</taxon>
        <taxon>Chitinophaga</taxon>
    </lineage>
</organism>
<accession>A0A433WM74</accession>
<dbReference type="OrthoDB" id="571052at2"/>